<dbReference type="EMBL" id="MFDE01000037">
    <property type="protein sequence ID" value="OGE37789.1"/>
    <property type="molecule type" value="Genomic_DNA"/>
</dbReference>
<dbReference type="PANTHER" id="PTHR43390">
    <property type="entry name" value="SIGNAL PEPTIDASE I"/>
    <property type="match status" value="1"/>
</dbReference>
<comment type="similarity">
    <text evidence="2">Belongs to the peptidase S26 family.</text>
</comment>
<dbReference type="AlphaFoldDB" id="A0A1F5KA58"/>
<dbReference type="InterPro" id="IPR019758">
    <property type="entry name" value="Pept_S26A_signal_pept_1_CS"/>
</dbReference>
<comment type="caution">
    <text evidence="6">The sequence shown here is derived from an EMBL/GenBank/DDBJ whole genome shotgun (WGS) entry which is preliminary data.</text>
</comment>
<protein>
    <recommendedName>
        <fullName evidence="3">signal peptidase I</fullName>
        <ecNumber evidence="3">3.4.21.89</ecNumber>
    </recommendedName>
</protein>
<dbReference type="GO" id="GO:0004252">
    <property type="term" value="F:serine-type endopeptidase activity"/>
    <property type="evidence" value="ECO:0007669"/>
    <property type="project" value="InterPro"/>
</dbReference>
<evidence type="ECO:0000256" key="2">
    <source>
        <dbReference type="ARBA" id="ARBA00009370"/>
    </source>
</evidence>
<evidence type="ECO:0000313" key="7">
    <source>
        <dbReference type="Proteomes" id="UP000176527"/>
    </source>
</evidence>
<reference evidence="6 7" key="1">
    <citation type="journal article" date="2016" name="Nat. Commun.">
        <title>Thousands of microbial genomes shed light on interconnected biogeochemical processes in an aquifer system.</title>
        <authorList>
            <person name="Anantharaman K."/>
            <person name="Brown C.T."/>
            <person name="Hug L.A."/>
            <person name="Sharon I."/>
            <person name="Castelle C.J."/>
            <person name="Probst A.J."/>
            <person name="Thomas B.C."/>
            <person name="Singh A."/>
            <person name="Wilkins M.J."/>
            <person name="Karaoz U."/>
            <person name="Brodie E.L."/>
            <person name="Williams K.H."/>
            <person name="Hubbard S.S."/>
            <person name="Banfield J.F."/>
        </authorList>
    </citation>
    <scope>NUCLEOTIDE SEQUENCE [LARGE SCALE GENOMIC DNA]</scope>
</reference>
<evidence type="ECO:0000259" key="5">
    <source>
        <dbReference type="Pfam" id="PF10502"/>
    </source>
</evidence>
<evidence type="ECO:0000256" key="3">
    <source>
        <dbReference type="ARBA" id="ARBA00013208"/>
    </source>
</evidence>
<dbReference type="InterPro" id="IPR019533">
    <property type="entry name" value="Peptidase_S26"/>
</dbReference>
<feature type="domain" description="Peptidase S26" evidence="5">
    <location>
        <begin position="58"/>
        <end position="89"/>
    </location>
</feature>
<dbReference type="Proteomes" id="UP000176527">
    <property type="component" value="Unassembled WGS sequence"/>
</dbReference>
<dbReference type="Pfam" id="PF10502">
    <property type="entry name" value="Peptidase_S26"/>
    <property type="match status" value="1"/>
</dbReference>
<keyword evidence="4" id="KW-0378">Hydrolase</keyword>
<dbReference type="PROSITE" id="PS00761">
    <property type="entry name" value="SPASE_I_3"/>
    <property type="match status" value="1"/>
</dbReference>
<dbReference type="PANTHER" id="PTHR43390:SF1">
    <property type="entry name" value="CHLOROPLAST PROCESSING PEPTIDASE"/>
    <property type="match status" value="1"/>
</dbReference>
<dbReference type="GO" id="GO:0009003">
    <property type="term" value="F:signal peptidase activity"/>
    <property type="evidence" value="ECO:0007669"/>
    <property type="project" value="UniProtKB-EC"/>
</dbReference>
<dbReference type="GO" id="GO:0016020">
    <property type="term" value="C:membrane"/>
    <property type="evidence" value="ECO:0007669"/>
    <property type="project" value="InterPro"/>
</dbReference>
<organism evidence="6 7">
    <name type="scientific">Candidatus Daviesbacteria bacterium RIFCSPHIGHO2_12_FULL_37_11</name>
    <dbReference type="NCBI Taxonomy" id="1797777"/>
    <lineage>
        <taxon>Bacteria</taxon>
        <taxon>Candidatus Daviesiibacteriota</taxon>
    </lineage>
</organism>
<dbReference type="InterPro" id="IPR036286">
    <property type="entry name" value="LexA/Signal_pep-like_sf"/>
</dbReference>
<dbReference type="InterPro" id="IPR000223">
    <property type="entry name" value="Pept_S26A_signal_pept_1"/>
</dbReference>
<dbReference type="SUPFAM" id="SSF51306">
    <property type="entry name" value="LexA/Signal peptidase"/>
    <property type="match status" value="1"/>
</dbReference>
<gene>
    <name evidence="6" type="ORF">A3F00_05270</name>
</gene>
<dbReference type="Gene3D" id="2.10.109.10">
    <property type="entry name" value="Umud Fragment, subunit A"/>
    <property type="match status" value="1"/>
</dbReference>
<sequence length="148" mass="16532">MMPTLHPGQELLSFNWVYLGKKLKVGDIVVIKQDRKEMVKRIQRIDDSSGEALAKQGRHIFVVGDNQSKSIDSRHFGLISMDQIVGKIVYQGECHPDRSEGYNLYSSVSPQNDIIDCPQCNSPVIGIYGRKDAICKNCGFKLSCCGEP</sequence>
<comment type="catalytic activity">
    <reaction evidence="1">
        <text>Cleavage of hydrophobic, N-terminal signal or leader sequences from secreted and periplasmic proteins.</text>
        <dbReference type="EC" id="3.4.21.89"/>
    </reaction>
</comment>
<name>A0A1F5KA58_9BACT</name>
<evidence type="ECO:0000256" key="4">
    <source>
        <dbReference type="ARBA" id="ARBA00022801"/>
    </source>
</evidence>
<dbReference type="CDD" id="cd06530">
    <property type="entry name" value="S26_SPase_I"/>
    <property type="match status" value="1"/>
</dbReference>
<proteinExistence type="inferred from homology"/>
<dbReference type="GO" id="GO:0006465">
    <property type="term" value="P:signal peptide processing"/>
    <property type="evidence" value="ECO:0007669"/>
    <property type="project" value="InterPro"/>
</dbReference>
<dbReference type="EC" id="3.4.21.89" evidence="3"/>
<evidence type="ECO:0000256" key="1">
    <source>
        <dbReference type="ARBA" id="ARBA00000677"/>
    </source>
</evidence>
<evidence type="ECO:0000313" key="6">
    <source>
        <dbReference type="EMBL" id="OGE37789.1"/>
    </source>
</evidence>
<accession>A0A1F5KA58</accession>